<dbReference type="STRING" id="623281.SAMN05421747_102335"/>
<gene>
    <name evidence="1" type="ORF">SAMN05421747_102335</name>
</gene>
<dbReference type="GO" id="GO:0032259">
    <property type="term" value="P:methylation"/>
    <property type="evidence" value="ECO:0007669"/>
    <property type="project" value="UniProtKB-KW"/>
</dbReference>
<dbReference type="Gene3D" id="3.40.50.150">
    <property type="entry name" value="Vaccinia Virus protein VP39"/>
    <property type="match status" value="1"/>
</dbReference>
<keyword evidence="1" id="KW-0808">Transferase</keyword>
<keyword evidence="1" id="KW-0489">Methyltransferase</keyword>
<dbReference type="AlphaFoldDB" id="A0A1I1FA26"/>
<accession>A0A1I1FA26</accession>
<name>A0A1I1FA26_9SPHI</name>
<evidence type="ECO:0000313" key="2">
    <source>
        <dbReference type="Proteomes" id="UP000199577"/>
    </source>
</evidence>
<dbReference type="EMBL" id="FOLL01000002">
    <property type="protein sequence ID" value="SFB96207.1"/>
    <property type="molecule type" value="Genomic_DNA"/>
</dbReference>
<dbReference type="GO" id="GO:0008168">
    <property type="term" value="F:methyltransferase activity"/>
    <property type="evidence" value="ECO:0007669"/>
    <property type="project" value="UniProtKB-KW"/>
</dbReference>
<keyword evidence="2" id="KW-1185">Reference proteome</keyword>
<dbReference type="InterPro" id="IPR029063">
    <property type="entry name" value="SAM-dependent_MTases_sf"/>
</dbReference>
<dbReference type="SUPFAM" id="SSF53335">
    <property type="entry name" value="S-adenosyl-L-methionine-dependent methyltransferases"/>
    <property type="match status" value="1"/>
</dbReference>
<dbReference type="Pfam" id="PF13578">
    <property type="entry name" value="Methyltransf_24"/>
    <property type="match status" value="1"/>
</dbReference>
<protein>
    <submittedName>
        <fullName evidence="1">Methyltransferase domain-containing protein</fullName>
    </submittedName>
</protein>
<reference evidence="1 2" key="1">
    <citation type="submission" date="2016-10" db="EMBL/GenBank/DDBJ databases">
        <authorList>
            <person name="de Groot N.N."/>
        </authorList>
    </citation>
    <scope>NUCLEOTIDE SEQUENCE [LARGE SCALE GENOMIC DNA]</scope>
    <source>
        <strain evidence="1 2">DSM 22900</strain>
    </source>
</reference>
<dbReference type="RefSeq" id="WP_090971621.1">
    <property type="nucleotide sequence ID" value="NZ_FOLL01000002.1"/>
</dbReference>
<evidence type="ECO:0000313" key="1">
    <source>
        <dbReference type="EMBL" id="SFB96207.1"/>
    </source>
</evidence>
<dbReference type="Proteomes" id="UP000199577">
    <property type="component" value="Unassembled WGS sequence"/>
</dbReference>
<sequence>MKILNGFKYLWYQVNQKKPKPDLFLNWLQFANAGMLNKGNIYCIEYVANHLLSDKPAIEIGSFCGLSTNVINYYLTKSKKGNKLITCDKWIFERGADAKDINLGDSDISHEEYRIFVKDTFIRNVSFFSKKTPYTIEEFSADFFRLWRENKQVKDVMGRDIQLGGQISFAYIDGNHSYEFVKDDFQNVDHYLEIGGFILFDDSADYYTEFGVNRLMKEIMKMDSYELVLKNPNYLFKKIK</sequence>
<proteinExistence type="predicted"/>
<organism evidence="1 2">
    <name type="scientific">Parapedobacter composti</name>
    <dbReference type="NCBI Taxonomy" id="623281"/>
    <lineage>
        <taxon>Bacteria</taxon>
        <taxon>Pseudomonadati</taxon>
        <taxon>Bacteroidota</taxon>
        <taxon>Sphingobacteriia</taxon>
        <taxon>Sphingobacteriales</taxon>
        <taxon>Sphingobacteriaceae</taxon>
        <taxon>Parapedobacter</taxon>
    </lineage>
</organism>
<dbReference type="OrthoDB" id="5464618at2"/>